<reference evidence="1 2" key="1">
    <citation type="journal article" date="2023" name="Plants (Basel)">
        <title>Bridging the Gap: Combining Genomics and Transcriptomics Approaches to Understand Stylosanthes scabra, an Orphan Legume from the Brazilian Caatinga.</title>
        <authorList>
            <person name="Ferreira-Neto J.R.C."/>
            <person name="da Silva M.D."/>
            <person name="Binneck E."/>
            <person name="de Melo N.F."/>
            <person name="da Silva R.H."/>
            <person name="de Melo A.L.T.M."/>
            <person name="Pandolfi V."/>
            <person name="Bustamante F.O."/>
            <person name="Brasileiro-Vidal A.C."/>
            <person name="Benko-Iseppon A.M."/>
        </authorList>
    </citation>
    <scope>NUCLEOTIDE SEQUENCE [LARGE SCALE GENOMIC DNA]</scope>
    <source>
        <tissue evidence="1">Leaves</tissue>
    </source>
</reference>
<comment type="caution">
    <text evidence="1">The sequence shown here is derived from an EMBL/GenBank/DDBJ whole genome shotgun (WGS) entry which is preliminary data.</text>
</comment>
<keyword evidence="2" id="KW-1185">Reference proteome</keyword>
<dbReference type="EMBL" id="JASCZI010273044">
    <property type="protein sequence ID" value="MED6224123.1"/>
    <property type="molecule type" value="Genomic_DNA"/>
</dbReference>
<sequence>MSLFKDVHQGLSKQVMEEIYSYDKGYTSWNPPPYQHHAHPPLYPPSQGNFEDMLQVLLQERKELWEAQKRIDNQVTTLTLSAICLVTQFTNGTPNNSSNISQPSNSGNLPSQPLSNPWGSISTVFLCTNQEGKEDALLNEEDVETTPSKLPSELQFEWVNFPNLNSIGPQNYALLEMDDQLGALDGVLDKKEEDPTELDSEFNAYGGYLHKLHNNRAKVGALRSRKHLGPWQFQEKLVDSHGNGWTTQVWDPGKILRITTFGESLLVLELLGTC</sequence>
<dbReference type="Proteomes" id="UP001341840">
    <property type="component" value="Unassembled WGS sequence"/>
</dbReference>
<evidence type="ECO:0000313" key="2">
    <source>
        <dbReference type="Proteomes" id="UP001341840"/>
    </source>
</evidence>
<organism evidence="1 2">
    <name type="scientific">Stylosanthes scabra</name>
    <dbReference type="NCBI Taxonomy" id="79078"/>
    <lineage>
        <taxon>Eukaryota</taxon>
        <taxon>Viridiplantae</taxon>
        <taxon>Streptophyta</taxon>
        <taxon>Embryophyta</taxon>
        <taxon>Tracheophyta</taxon>
        <taxon>Spermatophyta</taxon>
        <taxon>Magnoliopsida</taxon>
        <taxon>eudicotyledons</taxon>
        <taxon>Gunneridae</taxon>
        <taxon>Pentapetalae</taxon>
        <taxon>rosids</taxon>
        <taxon>fabids</taxon>
        <taxon>Fabales</taxon>
        <taxon>Fabaceae</taxon>
        <taxon>Papilionoideae</taxon>
        <taxon>50 kb inversion clade</taxon>
        <taxon>dalbergioids sensu lato</taxon>
        <taxon>Dalbergieae</taxon>
        <taxon>Pterocarpus clade</taxon>
        <taxon>Stylosanthes</taxon>
    </lineage>
</organism>
<proteinExistence type="predicted"/>
<name>A0ABU6ZQ41_9FABA</name>
<evidence type="ECO:0000313" key="1">
    <source>
        <dbReference type="EMBL" id="MED6224123.1"/>
    </source>
</evidence>
<gene>
    <name evidence="1" type="ORF">PIB30_080717</name>
</gene>
<protein>
    <submittedName>
        <fullName evidence="1">Uncharacterized protein</fullName>
    </submittedName>
</protein>
<accession>A0ABU6ZQ41</accession>